<dbReference type="PRINTS" id="PR00982">
    <property type="entry name" value="TRNASYNTHLYS"/>
</dbReference>
<dbReference type="GO" id="GO:0000049">
    <property type="term" value="F:tRNA binding"/>
    <property type="evidence" value="ECO:0007669"/>
    <property type="project" value="TreeGrafter"/>
</dbReference>
<feature type="coiled-coil region" evidence="4">
    <location>
        <begin position="255"/>
        <end position="285"/>
    </location>
</feature>
<dbReference type="PANTHER" id="PTHR42918">
    <property type="entry name" value="LYSYL-TRNA SYNTHETASE"/>
    <property type="match status" value="1"/>
</dbReference>
<gene>
    <name evidence="6" type="ORF">COU28_03550</name>
</gene>
<dbReference type="InterPro" id="IPR018149">
    <property type="entry name" value="Lys-tRNA-synth_II_C"/>
</dbReference>
<dbReference type="Gene3D" id="3.30.930.10">
    <property type="entry name" value="Bira Bifunctional Protein, Domain 2"/>
    <property type="match status" value="1"/>
</dbReference>
<dbReference type="GO" id="GO:0006430">
    <property type="term" value="P:lysyl-tRNA aminoacylation"/>
    <property type="evidence" value="ECO:0007669"/>
    <property type="project" value="InterPro"/>
</dbReference>
<dbReference type="InterPro" id="IPR004525">
    <property type="entry name" value="EpmA"/>
</dbReference>
<evidence type="ECO:0000259" key="5">
    <source>
        <dbReference type="PROSITE" id="PS50862"/>
    </source>
</evidence>
<dbReference type="PANTHER" id="PTHR42918:SF6">
    <property type="entry name" value="ELONGATION FACTOR P--(R)-BETA-LYSINE LIGASE"/>
    <property type="match status" value="1"/>
</dbReference>
<dbReference type="Pfam" id="PF00152">
    <property type="entry name" value="tRNA-synt_2"/>
    <property type="match status" value="1"/>
</dbReference>
<dbReference type="GO" id="GO:0005829">
    <property type="term" value="C:cytosol"/>
    <property type="evidence" value="ECO:0007669"/>
    <property type="project" value="TreeGrafter"/>
</dbReference>
<keyword evidence="2" id="KW-0547">Nucleotide-binding</keyword>
<evidence type="ECO:0000256" key="3">
    <source>
        <dbReference type="ARBA" id="ARBA00022840"/>
    </source>
</evidence>
<dbReference type="EMBL" id="PFBU01000065">
    <property type="protein sequence ID" value="PIR78080.1"/>
    <property type="molecule type" value="Genomic_DNA"/>
</dbReference>
<dbReference type="InterPro" id="IPR006195">
    <property type="entry name" value="aa-tRNA-synth_II"/>
</dbReference>
<evidence type="ECO:0000313" key="6">
    <source>
        <dbReference type="EMBL" id="PIR78080.1"/>
    </source>
</evidence>
<dbReference type="AlphaFoldDB" id="A0A2H0TXX5"/>
<sequence length="335" mass="39614">MSKIMSQVFHIAKNKEILEKRFEILRLIREFFWSRDFVEVEVPLLIKYPGQEPNISAIETIFHNEMKQEFRGYLHTSPEYTMKKLLAGGFTNIFYLGKTFRDEESFGGTHNPEFTMLEYYRTEADMFVLMDDLDQMLNFIIKNCSGIFNFQFSIFKRISMKDLWQKTININLDEYLTREKMWELCKEKKYNVENPESYEELFYRIFLQEIEPKLKDMGVVIVYNYPAKMASLSKLSEINPNYAERFEVYIDGLELANAFSELTNKDEQLKRLQEEQKERERQGKKVYKIDMEFIEAVGQMPNSAGIALGVDRLVQVLTSCQNIDSVLTLPSSKLF</sequence>
<dbReference type="SUPFAM" id="SSF55681">
    <property type="entry name" value="Class II aaRS and biotin synthetases"/>
    <property type="match status" value="1"/>
</dbReference>
<evidence type="ECO:0000256" key="2">
    <source>
        <dbReference type="ARBA" id="ARBA00022741"/>
    </source>
</evidence>
<protein>
    <submittedName>
        <fullName evidence="6">EF-P lysine aminoacylase GenX</fullName>
    </submittedName>
</protein>
<keyword evidence="1" id="KW-0436">Ligase</keyword>
<organism evidence="6 7">
    <name type="scientific">Candidatus Magasanikbacteria bacterium CG10_big_fil_rev_8_21_14_0_10_36_16</name>
    <dbReference type="NCBI Taxonomy" id="1974645"/>
    <lineage>
        <taxon>Bacteria</taxon>
        <taxon>Candidatus Magasanikiibacteriota</taxon>
    </lineage>
</organism>
<dbReference type="InterPro" id="IPR004364">
    <property type="entry name" value="Aa-tRNA-synt_II"/>
</dbReference>
<reference evidence="7" key="1">
    <citation type="submission" date="2017-09" db="EMBL/GenBank/DDBJ databases">
        <title>Depth-based differentiation of microbial function through sediment-hosted aquifers and enrichment of novel symbionts in the deep terrestrial subsurface.</title>
        <authorList>
            <person name="Probst A.J."/>
            <person name="Ladd B."/>
            <person name="Jarett J.K."/>
            <person name="Geller-Mcgrath D.E."/>
            <person name="Sieber C.M.K."/>
            <person name="Emerson J.B."/>
            <person name="Anantharaman K."/>
            <person name="Thomas B.C."/>
            <person name="Malmstrom R."/>
            <person name="Stieglmeier M."/>
            <person name="Klingl A."/>
            <person name="Woyke T."/>
            <person name="Ryan C.M."/>
            <person name="Banfield J.F."/>
        </authorList>
    </citation>
    <scope>NUCLEOTIDE SEQUENCE [LARGE SCALE GENOMIC DNA]</scope>
</reference>
<feature type="domain" description="Aminoacyl-transfer RNA synthetases class-II family profile" evidence="5">
    <location>
        <begin position="23"/>
        <end position="330"/>
    </location>
</feature>
<dbReference type="GO" id="GO:0005524">
    <property type="term" value="F:ATP binding"/>
    <property type="evidence" value="ECO:0007669"/>
    <property type="project" value="UniProtKB-KW"/>
</dbReference>
<dbReference type="GO" id="GO:0004824">
    <property type="term" value="F:lysine-tRNA ligase activity"/>
    <property type="evidence" value="ECO:0007669"/>
    <property type="project" value="InterPro"/>
</dbReference>
<evidence type="ECO:0000256" key="4">
    <source>
        <dbReference type="SAM" id="Coils"/>
    </source>
</evidence>
<dbReference type="NCBIfam" id="TIGR00462">
    <property type="entry name" value="genX"/>
    <property type="match status" value="1"/>
</dbReference>
<proteinExistence type="predicted"/>
<dbReference type="NCBIfam" id="NF006828">
    <property type="entry name" value="PRK09350.1"/>
    <property type="match status" value="1"/>
</dbReference>
<name>A0A2H0TXX5_9BACT</name>
<dbReference type="InterPro" id="IPR045864">
    <property type="entry name" value="aa-tRNA-synth_II/BPL/LPL"/>
</dbReference>
<keyword evidence="4" id="KW-0175">Coiled coil</keyword>
<dbReference type="Proteomes" id="UP000230852">
    <property type="component" value="Unassembled WGS sequence"/>
</dbReference>
<evidence type="ECO:0000256" key="1">
    <source>
        <dbReference type="ARBA" id="ARBA00022598"/>
    </source>
</evidence>
<dbReference type="PROSITE" id="PS50862">
    <property type="entry name" value="AA_TRNA_LIGASE_II"/>
    <property type="match status" value="1"/>
</dbReference>
<keyword evidence="3" id="KW-0067">ATP-binding</keyword>
<accession>A0A2H0TXX5</accession>
<evidence type="ECO:0000313" key="7">
    <source>
        <dbReference type="Proteomes" id="UP000230852"/>
    </source>
</evidence>
<comment type="caution">
    <text evidence="6">The sequence shown here is derived from an EMBL/GenBank/DDBJ whole genome shotgun (WGS) entry which is preliminary data.</text>
</comment>